<dbReference type="SUPFAM" id="SSF53067">
    <property type="entry name" value="Actin-like ATPase domain"/>
    <property type="match status" value="1"/>
</dbReference>
<dbReference type="AlphaFoldDB" id="A0A3B0P9V4"/>
<evidence type="ECO:0000259" key="1">
    <source>
        <dbReference type="Pfam" id="PF00370"/>
    </source>
</evidence>
<dbReference type="Pfam" id="PF00370">
    <property type="entry name" value="FGGY_N"/>
    <property type="match status" value="1"/>
</dbReference>
<feature type="domain" description="Carbohydrate kinase FGGY N-terminal" evidence="1">
    <location>
        <begin position="6"/>
        <end position="45"/>
    </location>
</feature>
<feature type="non-terminal residue" evidence="2">
    <location>
        <position position="45"/>
    </location>
</feature>
<dbReference type="GO" id="GO:0004370">
    <property type="term" value="F:glycerol kinase activity"/>
    <property type="evidence" value="ECO:0007669"/>
    <property type="project" value="UniProtKB-EC"/>
</dbReference>
<evidence type="ECO:0000313" key="2">
    <source>
        <dbReference type="EMBL" id="SYV93742.1"/>
    </source>
</evidence>
<dbReference type="Proteomes" id="UP000260136">
    <property type="component" value="Chromosome"/>
</dbReference>
<dbReference type="Gene3D" id="3.30.420.40">
    <property type="match status" value="1"/>
</dbReference>
<organism evidence="2 3">
    <name type="scientific">Mycoplasmoides gallisepticum</name>
    <name type="common">Mycoplasma gallisepticum</name>
    <dbReference type="NCBI Taxonomy" id="2096"/>
    <lineage>
        <taxon>Bacteria</taxon>
        <taxon>Bacillati</taxon>
        <taxon>Mycoplasmatota</taxon>
        <taxon>Mycoplasmoidales</taxon>
        <taxon>Mycoplasmoidaceae</taxon>
        <taxon>Mycoplasmoides</taxon>
    </lineage>
</organism>
<keyword evidence="2" id="KW-0418">Kinase</keyword>
<dbReference type="GO" id="GO:0005975">
    <property type="term" value="P:carbohydrate metabolic process"/>
    <property type="evidence" value="ECO:0007669"/>
    <property type="project" value="InterPro"/>
</dbReference>
<dbReference type="EMBL" id="LS991952">
    <property type="protein sequence ID" value="SYV93742.1"/>
    <property type="molecule type" value="Genomic_DNA"/>
</dbReference>
<keyword evidence="2" id="KW-0808">Transferase</keyword>
<accession>A0A3B0P9V4</accession>
<gene>
    <name evidence="2" type="primary">glpK_4</name>
    <name evidence="2" type="ORF">NCTC10115_00031</name>
</gene>
<evidence type="ECO:0000313" key="3">
    <source>
        <dbReference type="Proteomes" id="UP000260136"/>
    </source>
</evidence>
<sequence>MDKKKYIITLDEGTTSCRSIVFDKQAKIVSVAQNEFTQYFPQSGW</sequence>
<protein>
    <submittedName>
        <fullName evidence="2">Glycerol kinase</fullName>
        <ecNumber evidence="2">2.7.1.30</ecNumber>
    </submittedName>
</protein>
<dbReference type="InterPro" id="IPR043129">
    <property type="entry name" value="ATPase_NBD"/>
</dbReference>
<dbReference type="EC" id="2.7.1.30" evidence="2"/>
<name>A0A3B0P9V4_MYCGL</name>
<reference evidence="3" key="1">
    <citation type="submission" date="2018-06" db="EMBL/GenBank/DDBJ databases">
        <authorList>
            <consortium name="Pathogen Informatics"/>
        </authorList>
    </citation>
    <scope>NUCLEOTIDE SEQUENCE [LARGE SCALE GENOMIC DNA]</scope>
    <source>
        <strain evidence="3">NCTC10115</strain>
    </source>
</reference>
<proteinExistence type="predicted"/>
<dbReference type="STRING" id="1006581.GCW_90068"/>
<dbReference type="InterPro" id="IPR018484">
    <property type="entry name" value="FGGY_N"/>
</dbReference>